<dbReference type="GO" id="GO:0071797">
    <property type="term" value="C:LUBAC complex"/>
    <property type="evidence" value="ECO:0007669"/>
    <property type="project" value="InterPro"/>
</dbReference>
<dbReference type="InterPro" id="IPR026254">
    <property type="entry name" value="RNF31-like"/>
</dbReference>
<evidence type="ECO:0000256" key="3">
    <source>
        <dbReference type="ARBA" id="ARBA00022723"/>
    </source>
</evidence>
<evidence type="ECO:0000256" key="6">
    <source>
        <dbReference type="ARBA" id="ARBA00022786"/>
    </source>
</evidence>
<dbReference type="Pfam" id="PF16678">
    <property type="entry name" value="UBA_HOIP"/>
    <property type="match status" value="1"/>
</dbReference>
<feature type="domain" description="RanBP2-type" evidence="12">
    <location>
        <begin position="80"/>
        <end position="112"/>
    </location>
</feature>
<evidence type="ECO:0000259" key="10">
    <source>
        <dbReference type="PROSITE" id="PS50089"/>
    </source>
</evidence>
<evidence type="ECO:0000256" key="7">
    <source>
        <dbReference type="ARBA" id="ARBA00022833"/>
    </source>
</evidence>
<dbReference type="InterPro" id="IPR002867">
    <property type="entry name" value="IBR_dom"/>
</dbReference>
<comment type="caution">
    <text evidence="14">The sequence shown here is derived from an EMBL/GenBank/DDBJ whole genome shotgun (WGS) entry which is preliminary data.</text>
</comment>
<protein>
    <submittedName>
        <fullName evidence="14">E3 ubiquitin-protein ligase RNF31</fullName>
    </submittedName>
</protein>
<evidence type="ECO:0000313" key="14">
    <source>
        <dbReference type="EMBL" id="KAK0144858.1"/>
    </source>
</evidence>
<dbReference type="InterPro" id="IPR001841">
    <property type="entry name" value="Znf_RING"/>
</dbReference>
<dbReference type="InterPro" id="IPR000315">
    <property type="entry name" value="Znf_B-box"/>
</dbReference>
<organism evidence="14 15">
    <name type="scientific">Merluccius polli</name>
    <name type="common">Benguela hake</name>
    <name type="synonym">Merluccius cadenati</name>
    <dbReference type="NCBI Taxonomy" id="89951"/>
    <lineage>
        <taxon>Eukaryota</taxon>
        <taxon>Metazoa</taxon>
        <taxon>Chordata</taxon>
        <taxon>Craniata</taxon>
        <taxon>Vertebrata</taxon>
        <taxon>Euteleostomi</taxon>
        <taxon>Actinopterygii</taxon>
        <taxon>Neopterygii</taxon>
        <taxon>Teleostei</taxon>
        <taxon>Neoteleostei</taxon>
        <taxon>Acanthomorphata</taxon>
        <taxon>Zeiogadaria</taxon>
        <taxon>Gadariae</taxon>
        <taxon>Gadiformes</taxon>
        <taxon>Gadoidei</taxon>
        <taxon>Merlucciidae</taxon>
        <taxon>Merluccius</taxon>
    </lineage>
</organism>
<dbReference type="PROSITE" id="PS51873">
    <property type="entry name" value="TRIAD"/>
    <property type="match status" value="1"/>
</dbReference>
<evidence type="ECO:0000256" key="2">
    <source>
        <dbReference type="ARBA" id="ARBA00022679"/>
    </source>
</evidence>
<evidence type="ECO:0000259" key="11">
    <source>
        <dbReference type="PROSITE" id="PS50119"/>
    </source>
</evidence>
<keyword evidence="7" id="KW-0862">Zinc</keyword>
<feature type="domain" description="RanBP2-type" evidence="12">
    <location>
        <begin position="129"/>
        <end position="158"/>
    </location>
</feature>
<evidence type="ECO:0000256" key="5">
    <source>
        <dbReference type="ARBA" id="ARBA00022771"/>
    </source>
</evidence>
<keyword evidence="15" id="KW-1185">Reference proteome</keyword>
<dbReference type="AlphaFoldDB" id="A0AA47P1X4"/>
<evidence type="ECO:0000256" key="1">
    <source>
        <dbReference type="ARBA" id="ARBA00008278"/>
    </source>
</evidence>
<evidence type="ECO:0000313" key="15">
    <source>
        <dbReference type="Proteomes" id="UP001174136"/>
    </source>
</evidence>
<dbReference type="CDD" id="cd20337">
    <property type="entry name" value="BRcat_RBR_HOIP"/>
    <property type="match status" value="1"/>
</dbReference>
<evidence type="ECO:0000259" key="9">
    <source>
        <dbReference type="PROSITE" id="PS50030"/>
    </source>
</evidence>
<dbReference type="InterPro" id="IPR057426">
    <property type="entry name" value="RNF31_UBA_3"/>
</dbReference>
<sequence length="784" mass="88148">MLFCEPCDGLYHRNPTRVSHKRETIQTANKELCTICGSSSVDVDCTICVKKLCRTCDNVYHRHPDRTVHKRTDITPDKAKSSLPSPWTCSHCSMENLMRAVLCVRCERPRLATPCPSPQEDPLKLLMSPTTEWECKSCTMINQGSSVLCGACERPRLAIRPSFSTPTFSSPGTTPTKWTCQYCTYLNPAVSSKCEMCTSPSRGEGGVTTGLPLIPPQALFPDHSPAKPPPQSLHVLLDQKKRADREDGLGLMKHFKRQKGGGEESYMLKAHFSSDINGHVFVSQEAEKKGVSPEEVCAALVSCGGSNPCDWLILELPHLLDQICAMATSSVKLNNDARDSETAGAIKANGETEGQRSPNAVVGGAEMRLSRAEAKQAWLAAGGDVQQAAKRLLRDRKAKMRELHSLGFQDEGQCHEALWQSGGEIRVALSLLQRPLLEPFHQRINANQSEALIDANNPDKQRTCRRLLALYGVPSWGRCELALSLLQEVDVQYTLEDVVQAVKESHDREFIRRILASQCQACLEMFPRNKLQSLTSCQCAMCHECFQQFFNIQVKEGHIVDMVCPYCNSLDINDPEQMQSYFSTLDIQLRDCLEHDVFEIYKNKLMEHTVMKDPKFLWCCHCTFGFIYEGNQLKVTCLDCKECFCAKCKKPWEPQHQDISCEKFLQWKRENDPDSQKQGLAGFLLQNGITCPSCGFKYDLAKGGCMHFTCTRCKHQFCNGCNSPFHKVSVIPRRLTPEFMFPCLLPRIEPENNPGDTISHSYALFLLLSISLHPWGELQWSQAM</sequence>
<keyword evidence="6" id="KW-0833">Ubl conjugation pathway</keyword>
<dbReference type="GO" id="GO:0036435">
    <property type="term" value="F:K48-linked polyubiquitin modification-dependent protein binding"/>
    <property type="evidence" value="ECO:0007669"/>
    <property type="project" value="TreeGrafter"/>
</dbReference>
<dbReference type="InterPro" id="IPR044066">
    <property type="entry name" value="TRIAD_supradom"/>
</dbReference>
<accession>A0AA47P1X4</accession>
<dbReference type="GO" id="GO:1990450">
    <property type="term" value="F:linear polyubiquitin binding"/>
    <property type="evidence" value="ECO:0007669"/>
    <property type="project" value="TreeGrafter"/>
</dbReference>
<dbReference type="GO" id="GO:0070530">
    <property type="term" value="F:K63-linked polyubiquitin modification-dependent protein binding"/>
    <property type="evidence" value="ECO:0007669"/>
    <property type="project" value="TreeGrafter"/>
</dbReference>
<gene>
    <name evidence="14" type="primary">RNF31_1</name>
    <name evidence="14" type="ORF">N1851_016574</name>
</gene>
<dbReference type="PROSITE" id="PS01358">
    <property type="entry name" value="ZF_RANBP2_1"/>
    <property type="match status" value="3"/>
</dbReference>
<dbReference type="PROSITE" id="PS50119">
    <property type="entry name" value="ZF_BBOX"/>
    <property type="match status" value="1"/>
</dbReference>
<dbReference type="InterPro" id="IPR036443">
    <property type="entry name" value="Znf_RanBP2_sf"/>
</dbReference>
<dbReference type="SMART" id="SM00547">
    <property type="entry name" value="ZnF_RBZ"/>
    <property type="match status" value="3"/>
</dbReference>
<dbReference type="Pfam" id="PF00641">
    <property type="entry name" value="Zn_ribbon_RanBP"/>
    <property type="match status" value="1"/>
</dbReference>
<dbReference type="SUPFAM" id="SSF57850">
    <property type="entry name" value="RING/U-box"/>
    <property type="match status" value="3"/>
</dbReference>
<keyword evidence="2" id="KW-0808">Transferase</keyword>
<dbReference type="Gene3D" id="2.30.30.380">
    <property type="entry name" value="Zn-finger domain of Sec23/24"/>
    <property type="match status" value="1"/>
</dbReference>
<dbReference type="PROSITE" id="PS50089">
    <property type="entry name" value="ZF_RING_2"/>
    <property type="match status" value="1"/>
</dbReference>
<dbReference type="Gene3D" id="4.10.1060.10">
    <property type="entry name" value="Zinc finger, RanBP2-type"/>
    <property type="match status" value="1"/>
</dbReference>
<comment type="similarity">
    <text evidence="1">Belongs to the RBR family.</text>
</comment>
<feature type="domain" description="RanBP2-type" evidence="12">
    <location>
        <begin position="170"/>
        <end position="203"/>
    </location>
</feature>
<feature type="domain" description="RING-type" evidence="10">
    <location>
        <begin position="519"/>
        <end position="568"/>
    </location>
</feature>
<dbReference type="InterPro" id="IPR001876">
    <property type="entry name" value="Znf_RanBP2"/>
</dbReference>
<dbReference type="Pfam" id="PF22191">
    <property type="entry name" value="IBR_1"/>
    <property type="match status" value="2"/>
</dbReference>
<dbReference type="EMBL" id="JAOPHQ010002954">
    <property type="protein sequence ID" value="KAK0144858.1"/>
    <property type="molecule type" value="Genomic_DNA"/>
</dbReference>
<evidence type="ECO:0000256" key="8">
    <source>
        <dbReference type="PROSITE-ProRule" id="PRU00322"/>
    </source>
</evidence>
<keyword evidence="3" id="KW-0479">Metal-binding</keyword>
<dbReference type="PANTHER" id="PTHR16004:SF5">
    <property type="entry name" value="E3 UBIQUITIN-PROTEIN LIGASE RNF31"/>
    <property type="match status" value="1"/>
</dbReference>
<feature type="domain" description="UBA" evidence="9">
    <location>
        <begin position="393"/>
        <end position="435"/>
    </location>
</feature>
<dbReference type="GO" id="GO:0061630">
    <property type="term" value="F:ubiquitin protein ligase activity"/>
    <property type="evidence" value="ECO:0007669"/>
    <property type="project" value="TreeGrafter"/>
</dbReference>
<dbReference type="InterPro" id="IPR032065">
    <property type="entry name" value="RNF31-UBA"/>
</dbReference>
<dbReference type="Gene3D" id="6.10.140.1100">
    <property type="match status" value="1"/>
</dbReference>
<reference evidence="14" key="1">
    <citation type="journal article" date="2023" name="Front. Mar. Sci.">
        <title>A new Merluccius polli reference genome to investigate the effects of global change in West African waters.</title>
        <authorList>
            <person name="Mateo J.L."/>
            <person name="Blanco-Fernandez C."/>
            <person name="Garcia-Vazquez E."/>
            <person name="Machado-Schiaffino G."/>
        </authorList>
    </citation>
    <scope>NUCLEOTIDE SEQUENCE</scope>
    <source>
        <strain evidence="14">C29</strain>
        <tissue evidence="14">Fin</tissue>
    </source>
</reference>
<dbReference type="GO" id="GO:0097039">
    <property type="term" value="P:protein linear polyubiquitination"/>
    <property type="evidence" value="ECO:0007669"/>
    <property type="project" value="TreeGrafter"/>
</dbReference>
<keyword evidence="4" id="KW-0677">Repeat</keyword>
<dbReference type="SMART" id="SM00647">
    <property type="entry name" value="IBR"/>
    <property type="match status" value="2"/>
</dbReference>
<dbReference type="Proteomes" id="UP001174136">
    <property type="component" value="Unassembled WGS sequence"/>
</dbReference>
<proteinExistence type="inferred from homology"/>
<dbReference type="Gene3D" id="1.10.8.10">
    <property type="entry name" value="DNA helicase RuvA subunit, C-terminal domain"/>
    <property type="match status" value="1"/>
</dbReference>
<dbReference type="Pfam" id="PF25163">
    <property type="entry name" value="UBA_RNF31"/>
    <property type="match status" value="1"/>
</dbReference>
<dbReference type="InterPro" id="IPR047540">
    <property type="entry name" value="BRcat_RBR_RNF31-like"/>
</dbReference>
<dbReference type="InterPro" id="IPR015940">
    <property type="entry name" value="UBA"/>
</dbReference>
<feature type="domain" description="B box-type" evidence="11">
    <location>
        <begin position="28"/>
        <end position="74"/>
    </location>
</feature>
<dbReference type="GO" id="GO:0008270">
    <property type="term" value="F:zinc ion binding"/>
    <property type="evidence" value="ECO:0007669"/>
    <property type="project" value="UniProtKB-KW"/>
</dbReference>
<evidence type="ECO:0000256" key="4">
    <source>
        <dbReference type="ARBA" id="ARBA00022737"/>
    </source>
</evidence>
<keyword evidence="5 8" id="KW-0863">Zinc-finger</keyword>
<dbReference type="PROSITE" id="PS50030">
    <property type="entry name" value="UBA"/>
    <property type="match status" value="1"/>
</dbReference>
<dbReference type="PANTHER" id="PTHR16004">
    <property type="entry name" value="RING FINGER PROTEIN 31-RELATED"/>
    <property type="match status" value="1"/>
</dbReference>
<evidence type="ECO:0000259" key="13">
    <source>
        <dbReference type="PROSITE" id="PS51873"/>
    </source>
</evidence>
<dbReference type="Gene3D" id="3.30.40.10">
    <property type="entry name" value="Zinc/RING finger domain, C3HC4 (zinc finger)"/>
    <property type="match status" value="1"/>
</dbReference>
<name>A0AA47P1X4_MERPO</name>
<dbReference type="InterPro" id="IPR013083">
    <property type="entry name" value="Znf_RING/FYVE/PHD"/>
</dbReference>
<dbReference type="PROSITE" id="PS50199">
    <property type="entry name" value="ZF_RANBP2_2"/>
    <property type="match status" value="3"/>
</dbReference>
<dbReference type="SUPFAM" id="SSF90209">
    <property type="entry name" value="Ran binding protein zinc finger-like"/>
    <property type="match status" value="1"/>
</dbReference>
<evidence type="ECO:0000259" key="12">
    <source>
        <dbReference type="PROSITE" id="PS50199"/>
    </source>
</evidence>
<feature type="domain" description="RING-type" evidence="13">
    <location>
        <begin position="515"/>
        <end position="747"/>
    </location>
</feature>